<proteinExistence type="inferred from homology"/>
<comment type="pathway">
    <text evidence="3 9">Amino-acid biosynthesis; L-histidine biosynthesis; L-histidine from 5-phospho-alpha-D-ribose 1-diphosphate: step 4/9.</text>
</comment>
<dbReference type="Proteomes" id="UP000268094">
    <property type="component" value="Unassembled WGS sequence"/>
</dbReference>
<evidence type="ECO:0000256" key="7">
    <source>
        <dbReference type="ARBA" id="ARBA00023102"/>
    </source>
</evidence>
<comment type="caution">
    <text evidence="11">The sequence shown here is derived from an EMBL/GenBank/DDBJ whole genome shotgun (WGS) entry which is preliminary data.</text>
</comment>
<keyword evidence="12" id="KW-1185">Reference proteome</keyword>
<evidence type="ECO:0000256" key="5">
    <source>
        <dbReference type="ARBA" id="ARBA00022490"/>
    </source>
</evidence>
<feature type="active site" description="Proton donor" evidence="9">
    <location>
        <position position="129"/>
    </location>
</feature>
<dbReference type="EC" id="5.3.1.16" evidence="9"/>
<accession>A0A3A8JD81</accession>
<comment type="subcellular location">
    <subcellularLocation>
        <location evidence="2 9">Cytoplasm</location>
    </subcellularLocation>
</comment>
<reference evidence="12" key="1">
    <citation type="submission" date="2018-09" db="EMBL/GenBank/DDBJ databases">
        <authorList>
            <person name="Livingstone P.G."/>
            <person name="Whitworth D.E."/>
        </authorList>
    </citation>
    <scope>NUCLEOTIDE SEQUENCE [LARGE SCALE GENOMIC DNA]</scope>
    <source>
        <strain evidence="12">CA054A</strain>
    </source>
</reference>
<dbReference type="InterPro" id="IPR044524">
    <property type="entry name" value="Isoase_HisA-like"/>
</dbReference>
<evidence type="ECO:0000313" key="11">
    <source>
        <dbReference type="EMBL" id="RKG87403.1"/>
    </source>
</evidence>
<dbReference type="CDD" id="cd04732">
    <property type="entry name" value="HisA"/>
    <property type="match status" value="1"/>
</dbReference>
<dbReference type="InterPro" id="IPR023016">
    <property type="entry name" value="HisA/PriA"/>
</dbReference>
<comment type="similarity">
    <text evidence="4 9 10">Belongs to the HisA/HisF family.</text>
</comment>
<dbReference type="GO" id="GO:0005737">
    <property type="term" value="C:cytoplasm"/>
    <property type="evidence" value="ECO:0007669"/>
    <property type="project" value="UniProtKB-SubCell"/>
</dbReference>
<dbReference type="InterPro" id="IPR013785">
    <property type="entry name" value="Aldolase_TIM"/>
</dbReference>
<dbReference type="GO" id="GO:0000162">
    <property type="term" value="P:L-tryptophan biosynthetic process"/>
    <property type="evidence" value="ECO:0007669"/>
    <property type="project" value="TreeGrafter"/>
</dbReference>
<evidence type="ECO:0000256" key="6">
    <source>
        <dbReference type="ARBA" id="ARBA00022605"/>
    </source>
</evidence>
<organism evidence="11 12">
    <name type="scientific">Corallococcus terminator</name>
    <dbReference type="NCBI Taxonomy" id="2316733"/>
    <lineage>
        <taxon>Bacteria</taxon>
        <taxon>Pseudomonadati</taxon>
        <taxon>Myxococcota</taxon>
        <taxon>Myxococcia</taxon>
        <taxon>Myxococcales</taxon>
        <taxon>Cystobacterineae</taxon>
        <taxon>Myxococcaceae</taxon>
        <taxon>Corallococcus</taxon>
    </lineage>
</organism>
<dbReference type="GO" id="GO:0003949">
    <property type="term" value="F:1-(5-phosphoribosyl)-5-[(5-phosphoribosylamino)methylideneamino]imidazole-4-carboxamide isomerase activity"/>
    <property type="evidence" value="ECO:0007669"/>
    <property type="project" value="UniProtKB-UniRule"/>
</dbReference>
<dbReference type="EMBL" id="RAVZ01000098">
    <property type="protein sequence ID" value="RKG87403.1"/>
    <property type="molecule type" value="Genomic_DNA"/>
</dbReference>
<dbReference type="UniPathway" id="UPA00031">
    <property type="reaction ID" value="UER00009"/>
</dbReference>
<keyword evidence="6 9" id="KW-0028">Amino-acid biosynthesis</keyword>
<keyword evidence="8 9" id="KW-0413">Isomerase</keyword>
<evidence type="ECO:0000313" key="12">
    <source>
        <dbReference type="Proteomes" id="UP000268094"/>
    </source>
</evidence>
<keyword evidence="7 9" id="KW-0368">Histidine biosynthesis</keyword>
<evidence type="ECO:0000256" key="2">
    <source>
        <dbReference type="ARBA" id="ARBA00004496"/>
    </source>
</evidence>
<dbReference type="GO" id="GO:0000105">
    <property type="term" value="P:L-histidine biosynthetic process"/>
    <property type="evidence" value="ECO:0007669"/>
    <property type="project" value="UniProtKB-UniRule"/>
</dbReference>
<dbReference type="PANTHER" id="PTHR43090:SF2">
    <property type="entry name" value="1-(5-PHOSPHORIBOSYL)-5-[(5-PHOSPHORIBOSYLAMINO)METHYLIDENEAMINO] IMIDAZOLE-4-CARBOXAMIDE ISOMERASE"/>
    <property type="match status" value="1"/>
</dbReference>
<evidence type="ECO:0000256" key="4">
    <source>
        <dbReference type="ARBA" id="ARBA00009667"/>
    </source>
</evidence>
<dbReference type="PANTHER" id="PTHR43090">
    <property type="entry name" value="1-(5-PHOSPHORIBOSYL)-5-[(5-PHOSPHORIBOSYLAMINO)METHYLIDENEAMINO] IMIDAZOLE-4-CARBOXAMIDE ISOMERASE"/>
    <property type="match status" value="1"/>
</dbReference>
<dbReference type="SUPFAM" id="SSF51366">
    <property type="entry name" value="Ribulose-phoshate binding barrel"/>
    <property type="match status" value="1"/>
</dbReference>
<dbReference type="InterPro" id="IPR006062">
    <property type="entry name" value="His_biosynth"/>
</dbReference>
<dbReference type="FunFam" id="3.20.20.70:FF:000009">
    <property type="entry name" value="1-(5-phosphoribosyl)-5-[(5-phosphoribosylamino)methylideneamino] imidazole-4-carboxamide isomerase"/>
    <property type="match status" value="1"/>
</dbReference>
<dbReference type="RefSeq" id="WP_120541523.1">
    <property type="nucleotide sequence ID" value="NZ_RAVZ01000098.1"/>
</dbReference>
<evidence type="ECO:0000256" key="9">
    <source>
        <dbReference type="HAMAP-Rule" id="MF_01014"/>
    </source>
</evidence>
<evidence type="ECO:0000256" key="10">
    <source>
        <dbReference type="RuleBase" id="RU003657"/>
    </source>
</evidence>
<feature type="active site" description="Proton acceptor" evidence="9">
    <location>
        <position position="8"/>
    </location>
</feature>
<dbReference type="AlphaFoldDB" id="A0A3A8JD81"/>
<keyword evidence="5 9" id="KW-0963">Cytoplasm</keyword>
<dbReference type="Pfam" id="PF00977">
    <property type="entry name" value="His_biosynth"/>
    <property type="match status" value="1"/>
</dbReference>
<dbReference type="Gene3D" id="3.20.20.70">
    <property type="entry name" value="Aldolase class I"/>
    <property type="match status" value="1"/>
</dbReference>
<sequence length="238" mass="25016">MIAIPAIDLREGACVQLVGGSYEAERVRVDDPLDALKQWLALGFRTFHVVDLDAALGKGSNADVVTRLVSHLPGLTFTVGGGVRDGARVEAVLAGGASSVVVGTRAIEDLAWLTEVTERFPGRVVVAADVKGREVVTRGWTSGSARDIRDVLAALEPLPLGGMLVTAVHKEGQLGGVDLPLMEEVARTSRHRLYASGGVTTLEDLRSLSKVGAHGAVVGMALYTGRLDARAVAQEFAE</sequence>
<name>A0A3A8JD81_9BACT</name>
<gene>
    <name evidence="9" type="primary">hisA</name>
    <name evidence="11" type="ORF">D7V88_16115</name>
</gene>
<evidence type="ECO:0000256" key="8">
    <source>
        <dbReference type="ARBA" id="ARBA00023235"/>
    </source>
</evidence>
<evidence type="ECO:0000256" key="1">
    <source>
        <dbReference type="ARBA" id="ARBA00000901"/>
    </source>
</evidence>
<dbReference type="InterPro" id="IPR011060">
    <property type="entry name" value="RibuloseP-bd_barrel"/>
</dbReference>
<dbReference type="OrthoDB" id="9807749at2"/>
<evidence type="ECO:0000256" key="3">
    <source>
        <dbReference type="ARBA" id="ARBA00005133"/>
    </source>
</evidence>
<protein>
    <recommendedName>
        <fullName evidence="9">1-(5-phosphoribosyl)-5-[(5-phosphoribosylamino)methylideneamino] imidazole-4-carboxamide isomerase</fullName>
        <ecNumber evidence="9">5.3.1.16</ecNumber>
    </recommendedName>
    <alternativeName>
        <fullName evidence="9">Phosphoribosylformimino-5-aminoimidazole carboxamide ribotide isomerase</fullName>
    </alternativeName>
</protein>
<dbReference type="HAMAP" id="MF_01014">
    <property type="entry name" value="HisA"/>
    <property type="match status" value="1"/>
</dbReference>
<comment type="catalytic activity">
    <reaction evidence="1 9">
        <text>1-(5-phospho-beta-D-ribosyl)-5-[(5-phospho-beta-D-ribosylamino)methylideneamino]imidazole-4-carboxamide = 5-[(5-phospho-1-deoxy-D-ribulos-1-ylimino)methylamino]-1-(5-phospho-beta-D-ribosyl)imidazole-4-carboxamide</text>
        <dbReference type="Rhea" id="RHEA:15469"/>
        <dbReference type="ChEBI" id="CHEBI:58435"/>
        <dbReference type="ChEBI" id="CHEBI:58525"/>
        <dbReference type="EC" id="5.3.1.16"/>
    </reaction>
</comment>